<reference evidence="4" key="1">
    <citation type="submission" date="2020-08" db="EMBL/GenBank/DDBJ databases">
        <title>Genome Sequencing and Pan-Genome Analysis of Migratory bird Vibrio Strains, Inner Mongolia.</title>
        <authorList>
            <person name="Zheng L."/>
        </authorList>
    </citation>
    <scope>NUCLEOTIDE SEQUENCE</scope>
    <source>
        <strain evidence="4">M13F</strain>
    </source>
</reference>
<proteinExistence type="predicted"/>
<dbReference type="Gene3D" id="3.10.20.700">
    <property type="match status" value="1"/>
</dbReference>
<dbReference type="Gene3D" id="3.10.560.10">
    <property type="entry name" value="Outer membrane lipoprotein wza domain like"/>
    <property type="match status" value="1"/>
</dbReference>
<dbReference type="EMBL" id="JACRUP010000009">
    <property type="protein sequence ID" value="MBC5851887.1"/>
    <property type="molecule type" value="Genomic_DNA"/>
</dbReference>
<gene>
    <name evidence="4" type="ORF">H8Q88_13330</name>
</gene>
<dbReference type="AlphaFoldDB" id="A0A9X0R914"/>
<dbReference type="Pfam" id="PF06251">
    <property type="entry name" value="Caps_syn_GfcC_C"/>
    <property type="match status" value="1"/>
</dbReference>
<dbReference type="Pfam" id="PF20616">
    <property type="entry name" value="Caps_syn_GfcC_N"/>
    <property type="match status" value="1"/>
</dbReference>
<feature type="domain" description="Capsule biosynthesis GfcC-like C-terminal" evidence="2">
    <location>
        <begin position="186"/>
        <end position="270"/>
    </location>
</feature>
<keyword evidence="1" id="KW-0732">Signal</keyword>
<evidence type="ECO:0000313" key="4">
    <source>
        <dbReference type="EMBL" id="MBC5851887.1"/>
    </source>
</evidence>
<evidence type="ECO:0000256" key="1">
    <source>
        <dbReference type="SAM" id="SignalP"/>
    </source>
</evidence>
<dbReference type="Proteomes" id="UP000615796">
    <property type="component" value="Unassembled WGS sequence"/>
</dbReference>
<name>A0A9X0R914_VIBME</name>
<feature type="chain" id="PRO_5040797309" evidence="1">
    <location>
        <begin position="21"/>
        <end position="274"/>
    </location>
</feature>
<feature type="signal peptide" evidence="1">
    <location>
        <begin position="1"/>
        <end position="20"/>
    </location>
</feature>
<evidence type="ECO:0000259" key="2">
    <source>
        <dbReference type="Pfam" id="PF06251"/>
    </source>
</evidence>
<protein>
    <submittedName>
        <fullName evidence="4">Capsule biosynthesis GfcC family protein</fullName>
    </submittedName>
</protein>
<evidence type="ECO:0000313" key="5">
    <source>
        <dbReference type="Proteomes" id="UP000615796"/>
    </source>
</evidence>
<sequence length="274" mass="30988">MRFALLFMPFWLLVSQSSLASTPVSHPIASSRSNDSTFSAQVAISTAPPMLNLVAEGPVRLEAMMMEALHAQQPILSTLRVDWQRAALFTLTTPFTQQAQVLERLTKQQDNISADQARAWDQLRNQLRRSEFAQREFIPLDPDMIRVVDRQNPLLKGHFALHLPLLSDQTSVSVWGAVNEPTRFEWQANFNAKDYAQQAQWINPRLSTVVVIQPNGDVQSHPVGYWQSQSLPIQPGAIIYVPFTRSLLASLSRSELDQTNQQVVELLRHLLPTE</sequence>
<organism evidence="4 5">
    <name type="scientific">Vibrio metschnikovii</name>
    <dbReference type="NCBI Taxonomy" id="28172"/>
    <lineage>
        <taxon>Bacteria</taxon>
        <taxon>Pseudomonadati</taxon>
        <taxon>Pseudomonadota</taxon>
        <taxon>Gammaproteobacteria</taxon>
        <taxon>Vibrionales</taxon>
        <taxon>Vibrionaceae</taxon>
        <taxon>Vibrio</taxon>
    </lineage>
</organism>
<evidence type="ECO:0000259" key="3">
    <source>
        <dbReference type="Pfam" id="PF20616"/>
    </source>
</evidence>
<comment type="caution">
    <text evidence="4">The sequence shown here is derived from an EMBL/GenBank/DDBJ whole genome shotgun (WGS) entry which is preliminary data.</text>
</comment>
<dbReference type="InterPro" id="IPR010425">
    <property type="entry name" value="Caps_synth_GfcC-like_C"/>
</dbReference>
<accession>A0A9X0R914</accession>
<dbReference type="RefSeq" id="WP_187026461.1">
    <property type="nucleotide sequence ID" value="NZ_JACRUP010000009.1"/>
</dbReference>
<feature type="domain" description="Capsule biosynthesis GfcC-like N-terminal" evidence="3">
    <location>
        <begin position="96"/>
        <end position="163"/>
    </location>
</feature>
<keyword evidence="5" id="KW-1185">Reference proteome</keyword>
<dbReference type="InterPro" id="IPR046459">
    <property type="entry name" value="Caps_syn_GfcC_N"/>
</dbReference>